<dbReference type="GO" id="GO:0005739">
    <property type="term" value="C:mitochondrion"/>
    <property type="evidence" value="ECO:0007669"/>
    <property type="project" value="TreeGrafter"/>
</dbReference>
<keyword evidence="2" id="KW-0677">Repeat</keyword>
<organism evidence="4 5">
    <name type="scientific">Carex littledalei</name>
    <dbReference type="NCBI Taxonomy" id="544730"/>
    <lineage>
        <taxon>Eukaryota</taxon>
        <taxon>Viridiplantae</taxon>
        <taxon>Streptophyta</taxon>
        <taxon>Embryophyta</taxon>
        <taxon>Tracheophyta</taxon>
        <taxon>Spermatophyta</taxon>
        <taxon>Magnoliopsida</taxon>
        <taxon>Liliopsida</taxon>
        <taxon>Poales</taxon>
        <taxon>Cyperaceae</taxon>
        <taxon>Cyperoideae</taxon>
        <taxon>Cariceae</taxon>
        <taxon>Carex</taxon>
        <taxon>Carex subgen. Euthyceras</taxon>
    </lineage>
</organism>
<keyword evidence="4" id="KW-0670">Pyruvate</keyword>
<evidence type="ECO:0000259" key="3">
    <source>
        <dbReference type="PROSITE" id="PS50206"/>
    </source>
</evidence>
<protein>
    <submittedName>
        <fullName evidence="4">Thiosulfate/3-mercaptopyruvate sulfurtransferase 1</fullName>
    </submittedName>
</protein>
<dbReference type="PROSITE" id="PS50206">
    <property type="entry name" value="RHODANESE_3"/>
    <property type="match status" value="1"/>
</dbReference>
<evidence type="ECO:0000256" key="1">
    <source>
        <dbReference type="ARBA" id="ARBA00022679"/>
    </source>
</evidence>
<dbReference type="Pfam" id="PF00581">
    <property type="entry name" value="Rhodanese"/>
    <property type="match status" value="1"/>
</dbReference>
<dbReference type="InterPro" id="IPR001763">
    <property type="entry name" value="Rhodanese-like_dom"/>
</dbReference>
<dbReference type="Proteomes" id="UP000623129">
    <property type="component" value="Unassembled WGS sequence"/>
</dbReference>
<evidence type="ECO:0000313" key="4">
    <source>
        <dbReference type="EMBL" id="KAF3337100.1"/>
    </source>
</evidence>
<dbReference type="InterPro" id="IPR045078">
    <property type="entry name" value="TST/MPST-like"/>
</dbReference>
<evidence type="ECO:0000313" key="5">
    <source>
        <dbReference type="Proteomes" id="UP000623129"/>
    </source>
</evidence>
<proteinExistence type="predicted"/>
<dbReference type="CDD" id="cd01448">
    <property type="entry name" value="TST_Repeat_1"/>
    <property type="match status" value="1"/>
</dbReference>
<keyword evidence="5" id="KW-1185">Reference proteome</keyword>
<dbReference type="SMART" id="SM00450">
    <property type="entry name" value="RHOD"/>
    <property type="match status" value="1"/>
</dbReference>
<accession>A0A833QWV0</accession>
<evidence type="ECO:0000256" key="2">
    <source>
        <dbReference type="ARBA" id="ARBA00022737"/>
    </source>
</evidence>
<dbReference type="SUPFAM" id="SSF52821">
    <property type="entry name" value="Rhodanese/Cell cycle control phosphatase"/>
    <property type="match status" value="1"/>
</dbReference>
<dbReference type="Gene3D" id="2.40.160.10">
    <property type="entry name" value="Porin"/>
    <property type="match status" value="1"/>
</dbReference>
<dbReference type="InterPro" id="IPR023614">
    <property type="entry name" value="Porin_dom_sf"/>
</dbReference>
<dbReference type="PANTHER" id="PTHR11364">
    <property type="entry name" value="THIOSULFATE SULFERTANSFERASE"/>
    <property type="match status" value="1"/>
</dbReference>
<dbReference type="InterPro" id="IPR036873">
    <property type="entry name" value="Rhodanese-like_dom_sf"/>
</dbReference>
<reference evidence="4" key="1">
    <citation type="submission" date="2020-01" db="EMBL/GenBank/DDBJ databases">
        <title>Genome sequence of Kobresia littledalei, the first chromosome-level genome in the family Cyperaceae.</title>
        <authorList>
            <person name="Qu G."/>
        </authorList>
    </citation>
    <scope>NUCLEOTIDE SEQUENCE</scope>
    <source>
        <strain evidence="4">C.B.Clarke</strain>
        <tissue evidence="4">Leaf</tissue>
    </source>
</reference>
<gene>
    <name evidence="4" type="ORF">FCM35_KLT17687</name>
</gene>
<dbReference type="GO" id="GO:0004792">
    <property type="term" value="F:thiosulfate-cyanide sulfurtransferase activity"/>
    <property type="evidence" value="ECO:0007669"/>
    <property type="project" value="TreeGrafter"/>
</dbReference>
<sequence>MEQDEAAVSVNWLHQNLKNPEIKEEHIPGALYFDIGRISDLNSNLPHMLPSEKAFASAVTALGITNTDKIIVYDGKGMYSAPRVWWTFRIFGHDNICVLDGGFPKWKSMYIFMHSLVLEIILGGSLGQSRADKGETLKASYIHLYNPKRGDAVATELTHRFNSGDNNFALGSSHAIDPLTTLKTRDLLRIA</sequence>
<dbReference type="PANTHER" id="PTHR11364:SF32">
    <property type="entry name" value="SULFURTRANSFERASE"/>
    <property type="match status" value="1"/>
</dbReference>
<comment type="caution">
    <text evidence="4">The sequence shown here is derived from an EMBL/GenBank/DDBJ whole genome shotgun (WGS) entry which is preliminary data.</text>
</comment>
<dbReference type="AlphaFoldDB" id="A0A833QWV0"/>
<name>A0A833QWV0_9POAL</name>
<dbReference type="OrthoDB" id="270167at2759"/>
<feature type="domain" description="Rhodanese" evidence="3">
    <location>
        <begin position="21"/>
        <end position="110"/>
    </location>
</feature>
<dbReference type="EMBL" id="SWLB01000006">
    <property type="protein sequence ID" value="KAF3337100.1"/>
    <property type="molecule type" value="Genomic_DNA"/>
</dbReference>
<keyword evidence="1 4" id="KW-0808">Transferase</keyword>
<dbReference type="Gene3D" id="3.40.250.10">
    <property type="entry name" value="Rhodanese-like domain"/>
    <property type="match status" value="1"/>
</dbReference>